<reference evidence="4" key="1">
    <citation type="submission" date="2023-10" db="EMBL/GenBank/DDBJ databases">
        <title>Complete genome sequence of Streptomyces sp. JL1001.</title>
        <authorList>
            <person name="Jiang L."/>
        </authorList>
    </citation>
    <scope>NUCLEOTIDE SEQUENCE</scope>
    <source>
        <strain evidence="4">JL1001</strain>
    </source>
</reference>
<feature type="region of interest" description="Disordered" evidence="1">
    <location>
        <begin position="109"/>
        <end position="138"/>
    </location>
</feature>
<evidence type="ECO:0000259" key="3">
    <source>
        <dbReference type="Pfam" id="PF13360"/>
    </source>
</evidence>
<feature type="compositionally biased region" description="Pro residues" evidence="1">
    <location>
        <begin position="45"/>
        <end position="71"/>
    </location>
</feature>
<protein>
    <submittedName>
        <fullName evidence="4">PQQ-binding-like beta-propeller repeat protein</fullName>
    </submittedName>
</protein>
<gene>
    <name evidence="4" type="ORF">R1Y80_14405</name>
</gene>
<accession>A0AAU8KIA3</accession>
<dbReference type="Gene3D" id="2.130.10.10">
    <property type="entry name" value="YVTN repeat-like/Quinoprotein amine dehydrogenase"/>
    <property type="match status" value="1"/>
</dbReference>
<dbReference type="InterPro" id="IPR002372">
    <property type="entry name" value="PQQ_rpt_dom"/>
</dbReference>
<sequence>MSQPPQQGFGAPYEPRPGVYGDPGQPQPGPQPGPYGQQPGAYGQPPQPPYGYPPQPPTGPYGRPQPQPPNRPSGGRSRGRLVGLVAAVLAGVLVIGAGVWFVVGGDDGPDGKKPVAKGTAEPEQPGAGPSRKMTPAAEAAEINKGREEGEAKVRWIQKNGVDLPLGAAALGPWITGGTVAKAMHRTVSGYSLEDGSQKWSLRLPTDVCAAPTRPTADGKIVIGLLADTSADRNCDKLQMIDLATGEAGWSVTIDRAVHNDDLRFVIMAISGDVVTIGGLRRAEAYRVSDGKHLWGKLPGSCEVEGFAGGAVMLASVVCPAQPKGATDREVRRIDPVTGRTLWTYKVRKDWNVDAFYSVDPPVIFLRNGPLVGGTSAIAVLNDDGTARSQPVPGGDTLEGLCPGKERELGWNLDICTGAAVDTETDTLYVTTKRRPVGRTERRPVVRWFTNDVVAFDMSTGKKKWKVPSPATQTLMPLRVEGGKVLMYLSPPDPKTKDVGGGIMALGPQGGTPQPILRHPASAAATERTFDEPIVLHEDGRSLLMIPQVSGDTDEEEMERRTMIAFGD</sequence>
<feature type="transmembrane region" description="Helical" evidence="2">
    <location>
        <begin position="81"/>
        <end position="103"/>
    </location>
</feature>
<feature type="region of interest" description="Disordered" evidence="1">
    <location>
        <begin position="1"/>
        <end position="77"/>
    </location>
</feature>
<feature type="domain" description="Pyrrolo-quinoline quinone repeat" evidence="3">
    <location>
        <begin position="164"/>
        <end position="295"/>
    </location>
</feature>
<feature type="compositionally biased region" description="Low complexity" evidence="1">
    <location>
        <begin position="34"/>
        <end position="44"/>
    </location>
</feature>
<name>A0AAU8KIA3_9ACTN</name>
<keyword evidence="2" id="KW-0812">Transmembrane</keyword>
<dbReference type="InterPro" id="IPR015943">
    <property type="entry name" value="WD40/YVTN_repeat-like_dom_sf"/>
</dbReference>
<dbReference type="AlphaFoldDB" id="A0AAU8KIA3"/>
<evidence type="ECO:0000256" key="1">
    <source>
        <dbReference type="SAM" id="MobiDB-lite"/>
    </source>
</evidence>
<dbReference type="EMBL" id="CP136798">
    <property type="protein sequence ID" value="XCN14774.1"/>
    <property type="molecule type" value="Genomic_DNA"/>
</dbReference>
<dbReference type="InterPro" id="IPR011047">
    <property type="entry name" value="Quinoprotein_ADH-like_sf"/>
</dbReference>
<dbReference type="RefSeq" id="WP_354597180.1">
    <property type="nucleotide sequence ID" value="NZ_CP136798.1"/>
</dbReference>
<keyword evidence="2" id="KW-0472">Membrane</keyword>
<proteinExistence type="predicted"/>
<keyword evidence="2" id="KW-1133">Transmembrane helix</keyword>
<dbReference type="SUPFAM" id="SSF50998">
    <property type="entry name" value="Quinoprotein alcohol dehydrogenase-like"/>
    <property type="match status" value="1"/>
</dbReference>
<evidence type="ECO:0000313" key="4">
    <source>
        <dbReference type="EMBL" id="XCN14774.1"/>
    </source>
</evidence>
<dbReference type="Pfam" id="PF13360">
    <property type="entry name" value="PQQ_2"/>
    <property type="match status" value="1"/>
</dbReference>
<evidence type="ECO:0000256" key="2">
    <source>
        <dbReference type="SAM" id="Phobius"/>
    </source>
</evidence>
<organism evidence="4">
    <name type="scientific">Streptomyces sp. JL1001</name>
    <dbReference type="NCBI Taxonomy" id="3078227"/>
    <lineage>
        <taxon>Bacteria</taxon>
        <taxon>Bacillati</taxon>
        <taxon>Actinomycetota</taxon>
        <taxon>Actinomycetes</taxon>
        <taxon>Kitasatosporales</taxon>
        <taxon>Streptomycetaceae</taxon>
        <taxon>Streptomyces</taxon>
    </lineage>
</organism>